<evidence type="ECO:0000256" key="1">
    <source>
        <dbReference type="SAM" id="MobiDB-lite"/>
    </source>
</evidence>
<dbReference type="EMBL" id="JACJKH010000145">
    <property type="protein sequence ID" value="MBM6745722.1"/>
    <property type="molecule type" value="Genomic_DNA"/>
</dbReference>
<evidence type="ECO:0000313" key="3">
    <source>
        <dbReference type="Proteomes" id="UP000775686"/>
    </source>
</evidence>
<organism evidence="2 3">
    <name type="scientific">Drancourtella massiliensis</name>
    <dbReference type="NCBI Taxonomy" id="1632013"/>
    <lineage>
        <taxon>Bacteria</taxon>
        <taxon>Bacillati</taxon>
        <taxon>Bacillota</taxon>
        <taxon>Clostridia</taxon>
        <taxon>Eubacteriales</taxon>
        <taxon>Oscillospiraceae</taxon>
        <taxon>Drancourtella</taxon>
    </lineage>
</organism>
<name>A0ABS2ELN1_9FIRM</name>
<dbReference type="Proteomes" id="UP000775686">
    <property type="component" value="Unassembled WGS sequence"/>
</dbReference>
<feature type="non-terminal residue" evidence="2">
    <location>
        <position position="1"/>
    </location>
</feature>
<dbReference type="RefSeq" id="WP_204864839.1">
    <property type="nucleotide sequence ID" value="NZ_JACJKH010000145.1"/>
</dbReference>
<protein>
    <submittedName>
        <fullName evidence="2">Uncharacterized protein</fullName>
    </submittedName>
</protein>
<comment type="caution">
    <text evidence="2">The sequence shown here is derived from an EMBL/GenBank/DDBJ whole genome shotgun (WGS) entry which is preliminary data.</text>
</comment>
<evidence type="ECO:0000313" key="2">
    <source>
        <dbReference type="EMBL" id="MBM6745722.1"/>
    </source>
</evidence>
<feature type="region of interest" description="Disordered" evidence="1">
    <location>
        <begin position="1"/>
        <end position="31"/>
    </location>
</feature>
<keyword evidence="3" id="KW-1185">Reference proteome</keyword>
<accession>A0ABS2ELN1</accession>
<reference evidence="2 3" key="1">
    <citation type="journal article" date="2021" name="Sci. Rep.">
        <title>The distribution of antibiotic resistance genes in chicken gut microbiota commensals.</title>
        <authorList>
            <person name="Juricova H."/>
            <person name="Matiasovicova J."/>
            <person name="Kubasova T."/>
            <person name="Cejkova D."/>
            <person name="Rychlik I."/>
        </authorList>
    </citation>
    <scope>NUCLEOTIDE SEQUENCE [LARGE SCALE GENOMIC DNA]</scope>
    <source>
        <strain evidence="2 3">An770</strain>
    </source>
</reference>
<proteinExistence type="predicted"/>
<sequence length="76" mass="8371">DKTLSDIPVPKANEGYEGGSWTPTEPTEETKVEDGAKYTYTFVAQERSLKVNYVMDDEKGTALKAPYTEATSYDAA</sequence>
<gene>
    <name evidence="2" type="ORF">H6A32_16010</name>
</gene>
<feature type="non-terminal residue" evidence="2">
    <location>
        <position position="76"/>
    </location>
</feature>